<dbReference type="CDD" id="cd23507">
    <property type="entry name" value="hydrophobin_I"/>
    <property type="match status" value="1"/>
</dbReference>
<comment type="caution">
    <text evidence="7">The sequence shown here is derived from an EMBL/GenBank/DDBJ whole genome shotgun (WGS) entry which is preliminary data.</text>
</comment>
<keyword evidence="5 6" id="KW-1015">Disulfide bond</keyword>
<evidence type="ECO:0000256" key="2">
    <source>
        <dbReference type="ARBA" id="ARBA00010446"/>
    </source>
</evidence>
<keyword evidence="4 6" id="KW-0964">Secreted</keyword>
<evidence type="ECO:0000256" key="6">
    <source>
        <dbReference type="RuleBase" id="RU365009"/>
    </source>
</evidence>
<evidence type="ECO:0000313" key="8">
    <source>
        <dbReference type="Proteomes" id="UP000807342"/>
    </source>
</evidence>
<evidence type="ECO:0000256" key="3">
    <source>
        <dbReference type="ARBA" id="ARBA00022512"/>
    </source>
</evidence>
<dbReference type="AlphaFoldDB" id="A0A9P5XDT8"/>
<dbReference type="OrthoDB" id="4225815at2759"/>
<proteinExistence type="inferred from homology"/>
<gene>
    <name evidence="7" type="ORF">P691DRAFT_816832</name>
</gene>
<accession>A0A9P5XDT8</accession>
<evidence type="ECO:0000313" key="7">
    <source>
        <dbReference type="EMBL" id="KAF9448287.1"/>
    </source>
</evidence>
<keyword evidence="8" id="KW-1185">Reference proteome</keyword>
<dbReference type="EMBL" id="MU151166">
    <property type="protein sequence ID" value="KAF9448287.1"/>
    <property type="molecule type" value="Genomic_DNA"/>
</dbReference>
<feature type="non-terminal residue" evidence="7">
    <location>
        <position position="1"/>
    </location>
</feature>
<name>A0A9P5XDT8_9AGAR</name>
<comment type="similarity">
    <text evidence="2 6">Belongs to the fungal hydrophobin family.</text>
</comment>
<keyword evidence="3 6" id="KW-0134">Cell wall</keyword>
<dbReference type="GO" id="GO:0005199">
    <property type="term" value="F:structural constituent of cell wall"/>
    <property type="evidence" value="ECO:0007669"/>
    <property type="project" value="InterPro"/>
</dbReference>
<organism evidence="7 8">
    <name type="scientific">Macrolepiota fuliginosa MF-IS2</name>
    <dbReference type="NCBI Taxonomy" id="1400762"/>
    <lineage>
        <taxon>Eukaryota</taxon>
        <taxon>Fungi</taxon>
        <taxon>Dikarya</taxon>
        <taxon>Basidiomycota</taxon>
        <taxon>Agaricomycotina</taxon>
        <taxon>Agaricomycetes</taxon>
        <taxon>Agaricomycetidae</taxon>
        <taxon>Agaricales</taxon>
        <taxon>Agaricineae</taxon>
        <taxon>Agaricaceae</taxon>
        <taxon>Macrolepiota</taxon>
    </lineage>
</organism>
<dbReference type="InterPro" id="IPR001338">
    <property type="entry name" value="Class_I_Hydrophobin"/>
</dbReference>
<dbReference type="Proteomes" id="UP000807342">
    <property type="component" value="Unassembled WGS sequence"/>
</dbReference>
<protein>
    <recommendedName>
        <fullName evidence="6">Hydrophobin</fullName>
    </recommendedName>
</protein>
<keyword evidence="6" id="KW-0732">Signal</keyword>
<comment type="subcellular location">
    <subcellularLocation>
        <location evidence="1 6">Secreted</location>
        <location evidence="1 6">Cell wall</location>
    </subcellularLocation>
</comment>
<dbReference type="GO" id="GO:0009277">
    <property type="term" value="C:fungal-type cell wall"/>
    <property type="evidence" value="ECO:0007669"/>
    <property type="project" value="InterPro"/>
</dbReference>
<reference evidence="7" key="1">
    <citation type="submission" date="2020-11" db="EMBL/GenBank/DDBJ databases">
        <authorList>
            <consortium name="DOE Joint Genome Institute"/>
            <person name="Ahrendt S."/>
            <person name="Riley R."/>
            <person name="Andreopoulos W."/>
            <person name="Labutti K."/>
            <person name="Pangilinan J."/>
            <person name="Ruiz-Duenas F.J."/>
            <person name="Barrasa J.M."/>
            <person name="Sanchez-Garcia M."/>
            <person name="Camarero S."/>
            <person name="Miyauchi S."/>
            <person name="Serrano A."/>
            <person name="Linde D."/>
            <person name="Babiker R."/>
            <person name="Drula E."/>
            <person name="Ayuso-Fernandez I."/>
            <person name="Pacheco R."/>
            <person name="Padilla G."/>
            <person name="Ferreira P."/>
            <person name="Barriuso J."/>
            <person name="Kellner H."/>
            <person name="Castanera R."/>
            <person name="Alfaro M."/>
            <person name="Ramirez L."/>
            <person name="Pisabarro A.G."/>
            <person name="Kuo A."/>
            <person name="Tritt A."/>
            <person name="Lipzen A."/>
            <person name="He G."/>
            <person name="Yan M."/>
            <person name="Ng V."/>
            <person name="Cullen D."/>
            <person name="Martin F."/>
            <person name="Rosso M.-N."/>
            <person name="Henrissat B."/>
            <person name="Hibbett D."/>
            <person name="Martinez A.T."/>
            <person name="Grigoriev I.V."/>
        </authorList>
    </citation>
    <scope>NUCLEOTIDE SEQUENCE</scope>
    <source>
        <strain evidence="7">MF-IS2</strain>
    </source>
</reference>
<evidence type="ECO:0000256" key="4">
    <source>
        <dbReference type="ARBA" id="ARBA00022525"/>
    </source>
</evidence>
<sequence>PTPPPPPASLCNTDKLYCCNNSPLIATDDPVTGVIFALLNIAVAPVTALVGLGAGSCNSITAAGLLNNGNMYSQLPVCCQNNQFSGLLVIGCSPATLGA</sequence>
<dbReference type="Pfam" id="PF01185">
    <property type="entry name" value="Hydrophobin"/>
    <property type="match status" value="1"/>
</dbReference>
<evidence type="ECO:0000256" key="1">
    <source>
        <dbReference type="ARBA" id="ARBA00004191"/>
    </source>
</evidence>
<evidence type="ECO:0000256" key="5">
    <source>
        <dbReference type="ARBA" id="ARBA00023157"/>
    </source>
</evidence>
<dbReference type="SMART" id="SM00075">
    <property type="entry name" value="HYDRO"/>
    <property type="match status" value="1"/>
</dbReference>